<protein>
    <submittedName>
        <fullName evidence="2">Putative DNA binding helix-turn helix protein</fullName>
    </submittedName>
</protein>
<dbReference type="Pfam" id="PF01381">
    <property type="entry name" value="HTH_3"/>
    <property type="match status" value="1"/>
</dbReference>
<evidence type="ECO:0000313" key="3">
    <source>
        <dbReference type="Proteomes" id="UP000032427"/>
    </source>
</evidence>
<accession>A0A090K2P5</accession>
<name>A0A090K2P5_9GAMM</name>
<dbReference type="InterPro" id="IPR010982">
    <property type="entry name" value="Lambda_DNA-bd_dom_sf"/>
</dbReference>
<dbReference type="PATRIC" id="fig|80852.17.peg.4245"/>
<dbReference type="PROSITE" id="PS50943">
    <property type="entry name" value="HTH_CROC1"/>
    <property type="match status" value="1"/>
</dbReference>
<dbReference type="KEGG" id="awd:AWOD_p920_80"/>
<keyword evidence="3" id="KW-1185">Reference proteome</keyword>
<gene>
    <name evidence="2" type="ORF">AWOD_p920_80</name>
</gene>
<sequence>MARNLNDMMASRSVESQNRISEMAEEMLLEVKLQSLREELEFTQSELAKNMGISQPSVVAIEQRGSDVKLSTMKRYVEAMGGRMSIDIELPTGKHVGFNI</sequence>
<dbReference type="RefSeq" id="WP_045104662.1">
    <property type="nucleotide sequence ID" value="NZ_LN554848.1"/>
</dbReference>
<dbReference type="HOGENOM" id="CLU_066192_13_1_6"/>
<proteinExistence type="predicted"/>
<dbReference type="InterPro" id="IPR001387">
    <property type="entry name" value="Cro/C1-type_HTH"/>
</dbReference>
<feature type="domain" description="HTH cro/C1-type" evidence="1">
    <location>
        <begin position="33"/>
        <end position="90"/>
    </location>
</feature>
<keyword evidence="2" id="KW-0614">Plasmid</keyword>
<dbReference type="AlphaFoldDB" id="A0A090K2P5"/>
<dbReference type="GO" id="GO:0003677">
    <property type="term" value="F:DNA binding"/>
    <property type="evidence" value="ECO:0007669"/>
    <property type="project" value="InterPro"/>
</dbReference>
<geneLocation type="plasmid" evidence="2 3">
    <name>pAWOD920</name>
</geneLocation>
<reference evidence="3" key="1">
    <citation type="submission" date="2014-09" db="EMBL/GenBank/DDBJ databases">
        <authorList>
            <person name="Hjerde E."/>
        </authorList>
    </citation>
    <scope>NUCLEOTIDE SEQUENCE [LARGE SCALE GENOMIC DNA]</scope>
    <source>
        <strain evidence="3">06/09/139</strain>
        <plasmid evidence="3">pAWOD920</plasmid>
    </source>
</reference>
<dbReference type="SUPFAM" id="SSF47413">
    <property type="entry name" value="lambda repressor-like DNA-binding domains"/>
    <property type="match status" value="1"/>
</dbReference>
<evidence type="ECO:0000259" key="1">
    <source>
        <dbReference type="PROSITE" id="PS50943"/>
    </source>
</evidence>
<evidence type="ECO:0000313" key="2">
    <source>
        <dbReference type="EMBL" id="CED57998.1"/>
    </source>
</evidence>
<dbReference type="SMART" id="SM00530">
    <property type="entry name" value="HTH_XRE"/>
    <property type="match status" value="1"/>
</dbReference>
<dbReference type="GeneID" id="28543648"/>
<dbReference type="EMBL" id="LN554848">
    <property type="protein sequence ID" value="CED57998.1"/>
    <property type="molecule type" value="Genomic_DNA"/>
</dbReference>
<dbReference type="Proteomes" id="UP000032427">
    <property type="component" value="Plasmid pAWOD920"/>
</dbReference>
<dbReference type="Gene3D" id="1.10.260.40">
    <property type="entry name" value="lambda repressor-like DNA-binding domains"/>
    <property type="match status" value="1"/>
</dbReference>
<dbReference type="CDD" id="cd00093">
    <property type="entry name" value="HTH_XRE"/>
    <property type="match status" value="1"/>
</dbReference>
<dbReference type="OrthoDB" id="129597at2"/>
<organism evidence="2 3">
    <name type="scientific">Aliivibrio wodanis</name>
    <dbReference type="NCBI Taxonomy" id="80852"/>
    <lineage>
        <taxon>Bacteria</taxon>
        <taxon>Pseudomonadati</taxon>
        <taxon>Pseudomonadota</taxon>
        <taxon>Gammaproteobacteria</taxon>
        <taxon>Vibrionales</taxon>
        <taxon>Vibrionaceae</taxon>
        <taxon>Aliivibrio</taxon>
    </lineage>
</organism>